<keyword evidence="1" id="KW-0732">Signal</keyword>
<dbReference type="EMBL" id="FWXB01000007">
    <property type="protein sequence ID" value="SMC12378.1"/>
    <property type="molecule type" value="Genomic_DNA"/>
</dbReference>
<name>A0A1X7BRZ5_9RHOB</name>
<feature type="chain" id="PRO_5012846765" evidence="1">
    <location>
        <begin position="20"/>
        <end position="52"/>
    </location>
</feature>
<protein>
    <submittedName>
        <fullName evidence="2">Uncharacterized protein</fullName>
    </submittedName>
</protein>
<keyword evidence="3" id="KW-1185">Reference proteome</keyword>
<evidence type="ECO:0000256" key="1">
    <source>
        <dbReference type="SAM" id="SignalP"/>
    </source>
</evidence>
<evidence type="ECO:0000313" key="3">
    <source>
        <dbReference type="Proteomes" id="UP000193224"/>
    </source>
</evidence>
<gene>
    <name evidence="2" type="ORF">ROA7745_02203</name>
</gene>
<dbReference type="RefSeq" id="WP_176237684.1">
    <property type="nucleotide sequence ID" value="NZ_FWXB01000007.1"/>
</dbReference>
<accession>A0A1X7BRZ5</accession>
<sequence>MKTFTFLLALSLSGTAAFAQGMSMTGLTPALSFPSDINESETVTRQKTTHQR</sequence>
<reference evidence="2 3" key="1">
    <citation type="submission" date="2017-03" db="EMBL/GenBank/DDBJ databases">
        <authorList>
            <person name="Afonso C.L."/>
            <person name="Miller P.J."/>
            <person name="Scott M.A."/>
            <person name="Spackman E."/>
            <person name="Goraichik I."/>
            <person name="Dimitrov K.M."/>
            <person name="Suarez D.L."/>
            <person name="Swayne D.E."/>
        </authorList>
    </citation>
    <scope>NUCLEOTIDE SEQUENCE [LARGE SCALE GENOMIC DNA]</scope>
    <source>
        <strain evidence="2 3">CECT 7745</strain>
    </source>
</reference>
<organism evidence="2 3">
    <name type="scientific">Roseovarius aestuarii</name>
    <dbReference type="NCBI Taxonomy" id="475083"/>
    <lineage>
        <taxon>Bacteria</taxon>
        <taxon>Pseudomonadati</taxon>
        <taxon>Pseudomonadota</taxon>
        <taxon>Alphaproteobacteria</taxon>
        <taxon>Rhodobacterales</taxon>
        <taxon>Roseobacteraceae</taxon>
        <taxon>Roseovarius</taxon>
    </lineage>
</organism>
<evidence type="ECO:0000313" key="2">
    <source>
        <dbReference type="EMBL" id="SMC12378.1"/>
    </source>
</evidence>
<proteinExistence type="predicted"/>
<feature type="signal peptide" evidence="1">
    <location>
        <begin position="1"/>
        <end position="19"/>
    </location>
</feature>
<dbReference type="AlphaFoldDB" id="A0A1X7BRZ5"/>
<dbReference type="Proteomes" id="UP000193224">
    <property type="component" value="Unassembled WGS sequence"/>
</dbReference>